<sequence>MMDFKCVPSLEYLTGVKIGVAIIHNPDVTNLALDPRCDFDQEILKEVFDILGDKIQELILPTECCKKIKIITMNMIQELLTWRRCHLDNISPSQISMTYFCWTTIGAIDELKTARKFLNGLYLDIVSQFRLACDYCFFYDVSTIWEAMSEEEKQTSNNGTFLDSWIRDCREGSRSLESFIRWIEPKLADCNKYTLLFILDKKTPAERIRILRTAALSEDFSREFRIFCFQQLDEDAQQEVLEKVPVEVLRCFLRWPFQSFFLHLADRIWTNISPADFCDIIHNILCRLVLFLWQNFELVEILQQLWHRSPSNFKDYANQSSFSEVLNILLNCNCAESLNIYRLNESFLNHLRSPHRLAESPVVFFDMDPVER</sequence>
<dbReference type="EMBL" id="BGPR01004856">
    <property type="protein sequence ID" value="GBN04076.1"/>
    <property type="molecule type" value="Genomic_DNA"/>
</dbReference>
<gene>
    <name evidence="1" type="ORF">AVEN_192740_1</name>
</gene>
<accession>A0A4Y2KRX5</accession>
<dbReference type="Proteomes" id="UP000499080">
    <property type="component" value="Unassembled WGS sequence"/>
</dbReference>
<proteinExistence type="predicted"/>
<dbReference type="OrthoDB" id="5827962at2759"/>
<protein>
    <submittedName>
        <fullName evidence="1">Uncharacterized protein</fullName>
    </submittedName>
</protein>
<organism evidence="1 2">
    <name type="scientific">Araneus ventricosus</name>
    <name type="common">Orbweaver spider</name>
    <name type="synonym">Epeira ventricosa</name>
    <dbReference type="NCBI Taxonomy" id="182803"/>
    <lineage>
        <taxon>Eukaryota</taxon>
        <taxon>Metazoa</taxon>
        <taxon>Ecdysozoa</taxon>
        <taxon>Arthropoda</taxon>
        <taxon>Chelicerata</taxon>
        <taxon>Arachnida</taxon>
        <taxon>Araneae</taxon>
        <taxon>Araneomorphae</taxon>
        <taxon>Entelegynae</taxon>
        <taxon>Araneoidea</taxon>
        <taxon>Araneidae</taxon>
        <taxon>Araneus</taxon>
    </lineage>
</organism>
<evidence type="ECO:0000313" key="1">
    <source>
        <dbReference type="EMBL" id="GBN04076.1"/>
    </source>
</evidence>
<keyword evidence="2" id="KW-1185">Reference proteome</keyword>
<evidence type="ECO:0000313" key="2">
    <source>
        <dbReference type="Proteomes" id="UP000499080"/>
    </source>
</evidence>
<reference evidence="1 2" key="1">
    <citation type="journal article" date="2019" name="Sci. Rep.">
        <title>Orb-weaving spider Araneus ventricosus genome elucidates the spidroin gene catalogue.</title>
        <authorList>
            <person name="Kono N."/>
            <person name="Nakamura H."/>
            <person name="Ohtoshi R."/>
            <person name="Moran D.A.P."/>
            <person name="Shinohara A."/>
            <person name="Yoshida Y."/>
            <person name="Fujiwara M."/>
            <person name="Mori M."/>
            <person name="Tomita M."/>
            <person name="Arakawa K."/>
        </authorList>
    </citation>
    <scope>NUCLEOTIDE SEQUENCE [LARGE SCALE GENOMIC DNA]</scope>
</reference>
<comment type="caution">
    <text evidence="1">The sequence shown here is derived from an EMBL/GenBank/DDBJ whole genome shotgun (WGS) entry which is preliminary data.</text>
</comment>
<name>A0A4Y2KRX5_ARAVE</name>
<dbReference type="AlphaFoldDB" id="A0A4Y2KRX5"/>